<keyword evidence="3" id="KW-1185">Reference proteome</keyword>
<dbReference type="AlphaFoldDB" id="A0A1I7GNT8"/>
<dbReference type="EMBL" id="FPCA01000001">
    <property type="protein sequence ID" value="SFU50079.1"/>
    <property type="molecule type" value="Genomic_DNA"/>
</dbReference>
<organism evidence="2 3">
    <name type="scientific">Pontibacter akesuensis</name>
    <dbReference type="NCBI Taxonomy" id="388950"/>
    <lineage>
        <taxon>Bacteria</taxon>
        <taxon>Pseudomonadati</taxon>
        <taxon>Bacteroidota</taxon>
        <taxon>Cytophagia</taxon>
        <taxon>Cytophagales</taxon>
        <taxon>Hymenobacteraceae</taxon>
        <taxon>Pontibacter</taxon>
    </lineage>
</organism>
<feature type="transmembrane region" description="Helical" evidence="1">
    <location>
        <begin position="192"/>
        <end position="215"/>
    </location>
</feature>
<feature type="transmembrane region" description="Helical" evidence="1">
    <location>
        <begin position="87"/>
        <end position="109"/>
    </location>
</feature>
<feature type="transmembrane region" description="Helical" evidence="1">
    <location>
        <begin position="140"/>
        <end position="171"/>
    </location>
</feature>
<feature type="transmembrane region" description="Helical" evidence="1">
    <location>
        <begin position="235"/>
        <end position="261"/>
    </location>
</feature>
<evidence type="ECO:0000313" key="3">
    <source>
        <dbReference type="Proteomes" id="UP000182491"/>
    </source>
</evidence>
<protein>
    <recommendedName>
        <fullName evidence="4">Membrane domain of glycerophosphoryl diester phosphodiesterase</fullName>
    </recommendedName>
</protein>
<name>A0A1I7GNT8_9BACT</name>
<evidence type="ECO:0000313" key="2">
    <source>
        <dbReference type="EMBL" id="SFU50079.1"/>
    </source>
</evidence>
<dbReference type="STRING" id="388950.GCA_001611675_00252"/>
<sequence>MLMTSEKINLREERNFGEKLNATFRFIRQNFKPLLRALLLYALPVALLAGIFSGLHQARLFRSLSGGDVYETVGEYGVAQQLTSVNYLLTLFFSMVSVLMVYLVVYSYMVAYQDTEDEVQPSAVWEHIKANALKVIYSGIALGVVIILSVFLLGFGIYLGVVLCLFVVVMVREELGLIDTIERCFYLIKRNWWATFGLIFIVSMIQGMISWLAALPLGAVMVMKMLQVPGMESEFLLIASNTLTTLLTTLTYCISAVAVGFQYYNLVEQKDGIGLLEKAEMIGRHDANNSANEGDF</sequence>
<evidence type="ECO:0008006" key="4">
    <source>
        <dbReference type="Google" id="ProtNLM"/>
    </source>
</evidence>
<gene>
    <name evidence="2" type="ORF">SAMN04487941_1157</name>
</gene>
<dbReference type="Proteomes" id="UP000182491">
    <property type="component" value="Unassembled WGS sequence"/>
</dbReference>
<feature type="transmembrane region" description="Helical" evidence="1">
    <location>
        <begin position="34"/>
        <end position="55"/>
    </location>
</feature>
<keyword evidence="1" id="KW-1133">Transmembrane helix</keyword>
<proteinExistence type="predicted"/>
<reference evidence="3" key="1">
    <citation type="submission" date="2016-10" db="EMBL/GenBank/DDBJ databases">
        <authorList>
            <person name="Varghese N."/>
        </authorList>
    </citation>
    <scope>NUCLEOTIDE SEQUENCE [LARGE SCALE GENOMIC DNA]</scope>
    <source>
        <strain evidence="3">DSM 18820</strain>
    </source>
</reference>
<keyword evidence="1" id="KW-0472">Membrane</keyword>
<accession>A0A1I7GNT8</accession>
<keyword evidence="1" id="KW-0812">Transmembrane</keyword>
<evidence type="ECO:0000256" key="1">
    <source>
        <dbReference type="SAM" id="Phobius"/>
    </source>
</evidence>